<evidence type="ECO:0000313" key="4">
    <source>
        <dbReference type="EMBL" id="AUX31461.1"/>
    </source>
</evidence>
<gene>
    <name evidence="4" type="ORF">SOCE836_035900</name>
</gene>
<accession>A0A4P2QNP0</accession>
<feature type="region of interest" description="Disordered" evidence="2">
    <location>
        <begin position="33"/>
        <end position="71"/>
    </location>
</feature>
<dbReference type="Proteomes" id="UP000295497">
    <property type="component" value="Chromosome"/>
</dbReference>
<name>A0A4P2QNP0_SORCE</name>
<feature type="domain" description="Coenzyme Q-binding protein COQ10 START" evidence="3">
    <location>
        <begin position="97"/>
        <end position="214"/>
    </location>
</feature>
<evidence type="ECO:0000259" key="3">
    <source>
        <dbReference type="Pfam" id="PF03364"/>
    </source>
</evidence>
<dbReference type="InterPro" id="IPR005031">
    <property type="entry name" value="COQ10_START"/>
</dbReference>
<proteinExistence type="inferred from homology"/>
<dbReference type="Gene3D" id="3.30.530.20">
    <property type="match status" value="1"/>
</dbReference>
<reference evidence="4 5" key="1">
    <citation type="submission" date="2015-09" db="EMBL/GenBank/DDBJ databases">
        <title>Sorangium comparison.</title>
        <authorList>
            <person name="Zaburannyi N."/>
            <person name="Bunk B."/>
            <person name="Overmann J."/>
            <person name="Mueller R."/>
        </authorList>
    </citation>
    <scope>NUCLEOTIDE SEQUENCE [LARGE SCALE GENOMIC DNA]</scope>
    <source>
        <strain evidence="4 5">So ce836</strain>
    </source>
</reference>
<evidence type="ECO:0000256" key="2">
    <source>
        <dbReference type="SAM" id="MobiDB-lite"/>
    </source>
</evidence>
<dbReference type="SUPFAM" id="SSF55961">
    <property type="entry name" value="Bet v1-like"/>
    <property type="match status" value="1"/>
</dbReference>
<dbReference type="AlphaFoldDB" id="A0A4P2QNP0"/>
<evidence type="ECO:0000256" key="1">
    <source>
        <dbReference type="ARBA" id="ARBA00008918"/>
    </source>
</evidence>
<dbReference type="EMBL" id="CP012672">
    <property type="protein sequence ID" value="AUX31461.1"/>
    <property type="molecule type" value="Genomic_DNA"/>
</dbReference>
<organism evidence="4 5">
    <name type="scientific">Sorangium cellulosum</name>
    <name type="common">Polyangium cellulosum</name>
    <dbReference type="NCBI Taxonomy" id="56"/>
    <lineage>
        <taxon>Bacteria</taxon>
        <taxon>Pseudomonadati</taxon>
        <taxon>Myxococcota</taxon>
        <taxon>Polyangia</taxon>
        <taxon>Polyangiales</taxon>
        <taxon>Polyangiaceae</taxon>
        <taxon>Sorangium</taxon>
    </lineage>
</organism>
<dbReference type="PROSITE" id="PS51257">
    <property type="entry name" value="PROKAR_LIPOPROTEIN"/>
    <property type="match status" value="1"/>
</dbReference>
<comment type="similarity">
    <text evidence="1">Belongs to the ribosome association toxin RatA family.</text>
</comment>
<evidence type="ECO:0000313" key="5">
    <source>
        <dbReference type="Proteomes" id="UP000295497"/>
    </source>
</evidence>
<dbReference type="InterPro" id="IPR023393">
    <property type="entry name" value="START-like_dom_sf"/>
</dbReference>
<sequence>MGRTRSTTIAHRALIRTAVSGGLALATAACGAGERGSTLDAPSLPLAERDSGDVVPAAASDDGSERAAPAPDAAGIASLAVPIGSTGLSRGRSTAVVKAPLERVRATVLSFERYPEFMPHYKKCRVLGRTPAGGWDIYMEVSALQGAVTMWARIEIQKRALVEGVETYSSRFVAGNVKDLQATWQLEKIDGRTTRVSLEVFLQPKLPLPKSLLNAENLDGSARAVAAVRARAEQAQDGNR</sequence>
<protein>
    <recommendedName>
        <fullName evidence="3">Coenzyme Q-binding protein COQ10 START domain-containing protein</fullName>
    </recommendedName>
</protein>
<dbReference type="Pfam" id="PF03364">
    <property type="entry name" value="Polyketide_cyc"/>
    <property type="match status" value="1"/>
</dbReference>